<sequence length="293" mass="34462">MEFNTPILFIIFNRPATTRRVFDEIKKIKPKQFFIAADGPRLDNPEDTKNCQLTRDVVKDIDWSCEVKTLFRDKNLGCGPGPVTAINWFFDNVEEGIILEDDCLPDQSFFYFCQELLGRYRDNDRIMYIGGDNFQFGRKRGKGSYYFTDLIHTCWGWATWRRAWKYNNFEILPREEQNHIWDIQWRSAIIKNHGLFVLPNVNLVTNIGSGLLATHTKKMARFLFVPVKKIEFPLTHPKILEANRGASNYTSRFVFGPKIPKNKIIKFIENLIKVILKKLNLFELIKKLYLKLI</sequence>
<gene>
    <name evidence="1" type="ORF">A3A08_01800</name>
</gene>
<evidence type="ECO:0000313" key="2">
    <source>
        <dbReference type="Proteomes" id="UP000176406"/>
    </source>
</evidence>
<protein>
    <recommendedName>
        <fullName evidence="3">Nucleotide-diphospho-sugar transferase domain-containing protein</fullName>
    </recommendedName>
</protein>
<accession>A0A1G2EBT7</accession>
<evidence type="ECO:0000313" key="1">
    <source>
        <dbReference type="EMBL" id="OGZ22740.1"/>
    </source>
</evidence>
<dbReference type="EMBL" id="MHMG01000037">
    <property type="protein sequence ID" value="OGZ22740.1"/>
    <property type="molecule type" value="Genomic_DNA"/>
</dbReference>
<dbReference type="AlphaFoldDB" id="A0A1G2EBT7"/>
<dbReference type="Proteomes" id="UP000176406">
    <property type="component" value="Unassembled WGS sequence"/>
</dbReference>
<dbReference type="SUPFAM" id="SSF53448">
    <property type="entry name" value="Nucleotide-diphospho-sugar transferases"/>
    <property type="match status" value="1"/>
</dbReference>
<dbReference type="Gene3D" id="3.90.550.10">
    <property type="entry name" value="Spore Coat Polysaccharide Biosynthesis Protein SpsA, Chain A"/>
    <property type="match status" value="1"/>
</dbReference>
<comment type="caution">
    <text evidence="1">The sequence shown here is derived from an EMBL/GenBank/DDBJ whole genome shotgun (WGS) entry which is preliminary data.</text>
</comment>
<name>A0A1G2EBT7_9BACT</name>
<dbReference type="InterPro" id="IPR029044">
    <property type="entry name" value="Nucleotide-diphossugar_trans"/>
</dbReference>
<reference evidence="1 2" key="1">
    <citation type="journal article" date="2016" name="Nat. Commun.">
        <title>Thousands of microbial genomes shed light on interconnected biogeochemical processes in an aquifer system.</title>
        <authorList>
            <person name="Anantharaman K."/>
            <person name="Brown C.T."/>
            <person name="Hug L.A."/>
            <person name="Sharon I."/>
            <person name="Castelle C.J."/>
            <person name="Probst A.J."/>
            <person name="Thomas B.C."/>
            <person name="Singh A."/>
            <person name="Wilkins M.J."/>
            <person name="Karaoz U."/>
            <person name="Brodie E.L."/>
            <person name="Williams K.H."/>
            <person name="Hubbard S.S."/>
            <person name="Banfield J.F."/>
        </authorList>
    </citation>
    <scope>NUCLEOTIDE SEQUENCE [LARGE SCALE GENOMIC DNA]</scope>
</reference>
<organism evidence="1 2">
    <name type="scientific">Candidatus Nealsonbacteria bacterium RIFCSPLOWO2_01_FULL_41_9</name>
    <dbReference type="NCBI Taxonomy" id="1801671"/>
    <lineage>
        <taxon>Bacteria</taxon>
        <taxon>Candidatus Nealsoniibacteriota</taxon>
    </lineage>
</organism>
<proteinExistence type="predicted"/>
<evidence type="ECO:0008006" key="3">
    <source>
        <dbReference type="Google" id="ProtNLM"/>
    </source>
</evidence>